<dbReference type="WBParaSite" id="PS1159_v2.g3806.t1">
    <property type="protein sequence ID" value="PS1159_v2.g3806.t1"/>
    <property type="gene ID" value="PS1159_v2.g3806"/>
</dbReference>
<evidence type="ECO:0000313" key="1">
    <source>
        <dbReference type="Proteomes" id="UP000887580"/>
    </source>
</evidence>
<organism evidence="1 2">
    <name type="scientific">Panagrolaimus sp. PS1159</name>
    <dbReference type="NCBI Taxonomy" id="55785"/>
    <lineage>
        <taxon>Eukaryota</taxon>
        <taxon>Metazoa</taxon>
        <taxon>Ecdysozoa</taxon>
        <taxon>Nematoda</taxon>
        <taxon>Chromadorea</taxon>
        <taxon>Rhabditida</taxon>
        <taxon>Tylenchina</taxon>
        <taxon>Panagrolaimomorpha</taxon>
        <taxon>Panagrolaimoidea</taxon>
        <taxon>Panagrolaimidae</taxon>
        <taxon>Panagrolaimus</taxon>
    </lineage>
</organism>
<name>A0AC35GC86_9BILA</name>
<accession>A0AC35GC86</accession>
<dbReference type="Proteomes" id="UP000887580">
    <property type="component" value="Unplaced"/>
</dbReference>
<sequence length="211" mass="24176">MSAAFIEKSSIKDLLEPLVKKYRNLALNFDFVIWNSKDAIDELEIPRVIAHGDLYSGNIVFGIDKNGDIQNSIAAFIDWQTIHEGSPMVDMARFLSMCADGVVRRQAEQFCVKYYFDCLVKEYGGDIEKVPYTIEKLQKAYNYAFAIQGIFALGIVPFLLGAMEKLESSQIIKDSYKDYGTLKAYHMYQDLDRLMSGEMKYVYERFGKGEE</sequence>
<protein>
    <submittedName>
        <fullName evidence="2">CHK kinase-like domain-containing protein</fullName>
    </submittedName>
</protein>
<evidence type="ECO:0000313" key="2">
    <source>
        <dbReference type="WBParaSite" id="PS1159_v2.g3806.t1"/>
    </source>
</evidence>
<proteinExistence type="predicted"/>
<reference evidence="2" key="1">
    <citation type="submission" date="2022-11" db="UniProtKB">
        <authorList>
            <consortium name="WormBaseParasite"/>
        </authorList>
    </citation>
    <scope>IDENTIFICATION</scope>
</reference>